<sequence length="89" mass="9373">MRVFILALATTFCAGTVSADQQAAEACKSKLSPIGQEIYAASLAQHPTEATGREIVKSEVEKLMAEGKISMSDARSEGQAAGDCLKLLK</sequence>
<name>A0ABU3VGG5_9RHOB</name>
<evidence type="ECO:0000256" key="1">
    <source>
        <dbReference type="SAM" id="SignalP"/>
    </source>
</evidence>
<gene>
    <name evidence="2" type="ORF">QO231_15605</name>
</gene>
<evidence type="ECO:0000313" key="2">
    <source>
        <dbReference type="EMBL" id="MDU9005271.1"/>
    </source>
</evidence>
<feature type="chain" id="PRO_5045646956" evidence="1">
    <location>
        <begin position="20"/>
        <end position="89"/>
    </location>
</feature>
<keyword evidence="1" id="KW-0732">Signal</keyword>
<accession>A0ABU3VGG5</accession>
<protein>
    <submittedName>
        <fullName evidence="2">Uncharacterized protein</fullName>
    </submittedName>
</protein>
<proteinExistence type="predicted"/>
<dbReference type="Proteomes" id="UP001255416">
    <property type="component" value="Unassembled WGS sequence"/>
</dbReference>
<dbReference type="EMBL" id="JASMWN010000013">
    <property type="protein sequence ID" value="MDU9005271.1"/>
    <property type="molecule type" value="Genomic_DNA"/>
</dbReference>
<reference evidence="3" key="1">
    <citation type="submission" date="2023-05" db="EMBL/GenBank/DDBJ databases">
        <title>Sedimentitalea sp. nov. JM2-8.</title>
        <authorList>
            <person name="Huang J."/>
        </authorList>
    </citation>
    <scope>NUCLEOTIDE SEQUENCE [LARGE SCALE GENOMIC DNA]</scope>
    <source>
        <strain evidence="3">KHS03</strain>
    </source>
</reference>
<dbReference type="RefSeq" id="WP_316778310.1">
    <property type="nucleotide sequence ID" value="NZ_JASMWN010000013.1"/>
</dbReference>
<organism evidence="2 3">
    <name type="scientific">Sedimentitalea todarodis</name>
    <dbReference type="NCBI Taxonomy" id="1631240"/>
    <lineage>
        <taxon>Bacteria</taxon>
        <taxon>Pseudomonadati</taxon>
        <taxon>Pseudomonadota</taxon>
        <taxon>Alphaproteobacteria</taxon>
        <taxon>Rhodobacterales</taxon>
        <taxon>Paracoccaceae</taxon>
        <taxon>Sedimentitalea</taxon>
    </lineage>
</organism>
<comment type="caution">
    <text evidence="2">The sequence shown here is derived from an EMBL/GenBank/DDBJ whole genome shotgun (WGS) entry which is preliminary data.</text>
</comment>
<keyword evidence="3" id="KW-1185">Reference proteome</keyword>
<evidence type="ECO:0000313" key="3">
    <source>
        <dbReference type="Proteomes" id="UP001255416"/>
    </source>
</evidence>
<feature type="signal peptide" evidence="1">
    <location>
        <begin position="1"/>
        <end position="19"/>
    </location>
</feature>